<accession>A0AAP4TZ37</accession>
<proteinExistence type="inferred from homology"/>
<dbReference type="InterPro" id="IPR022929">
    <property type="entry name" value="Put_MntP"/>
</dbReference>
<evidence type="ECO:0000256" key="1">
    <source>
        <dbReference type="ARBA" id="ARBA00022448"/>
    </source>
</evidence>
<dbReference type="AlphaFoldDB" id="A0AAP4TZ37"/>
<keyword evidence="1 8" id="KW-0813">Transport</keyword>
<dbReference type="RefSeq" id="WP_303593291.1">
    <property type="nucleotide sequence ID" value="NZ_JAUORK010000005.1"/>
</dbReference>
<evidence type="ECO:0000313" key="10">
    <source>
        <dbReference type="Proteomes" id="UP001170481"/>
    </source>
</evidence>
<evidence type="ECO:0000256" key="8">
    <source>
        <dbReference type="HAMAP-Rule" id="MF_01521"/>
    </source>
</evidence>
<gene>
    <name evidence="8" type="primary">mntP</name>
    <name evidence="9" type="ORF">Q4535_05835</name>
</gene>
<evidence type="ECO:0000256" key="3">
    <source>
        <dbReference type="ARBA" id="ARBA00022692"/>
    </source>
</evidence>
<keyword evidence="7 8" id="KW-0464">Manganese</keyword>
<feature type="transmembrane region" description="Helical" evidence="8">
    <location>
        <begin position="136"/>
        <end position="158"/>
    </location>
</feature>
<feature type="transmembrane region" description="Helical" evidence="8">
    <location>
        <begin position="165"/>
        <end position="182"/>
    </location>
</feature>
<dbReference type="Proteomes" id="UP001170481">
    <property type="component" value="Unassembled WGS sequence"/>
</dbReference>
<name>A0AAP4TZ37_9GAMM</name>
<dbReference type="Pfam" id="PF02659">
    <property type="entry name" value="Mntp"/>
    <property type="match status" value="1"/>
</dbReference>
<evidence type="ECO:0000256" key="4">
    <source>
        <dbReference type="ARBA" id="ARBA00022989"/>
    </source>
</evidence>
<dbReference type="PANTHER" id="PTHR35529:SF1">
    <property type="entry name" value="MANGANESE EFFLUX PUMP MNTP-RELATED"/>
    <property type="match status" value="1"/>
</dbReference>
<keyword evidence="6 8" id="KW-0472">Membrane</keyword>
<evidence type="ECO:0000313" key="9">
    <source>
        <dbReference type="EMBL" id="MDO6671636.1"/>
    </source>
</evidence>
<evidence type="ECO:0000256" key="5">
    <source>
        <dbReference type="ARBA" id="ARBA00023065"/>
    </source>
</evidence>
<dbReference type="PANTHER" id="PTHR35529">
    <property type="entry name" value="MANGANESE EFFLUX PUMP MNTP-RELATED"/>
    <property type="match status" value="1"/>
</dbReference>
<dbReference type="GO" id="GO:0005384">
    <property type="term" value="F:manganese ion transmembrane transporter activity"/>
    <property type="evidence" value="ECO:0007669"/>
    <property type="project" value="UniProtKB-UniRule"/>
</dbReference>
<comment type="similarity">
    <text evidence="8">Belongs to the MntP (TC 9.B.29) family.</text>
</comment>
<keyword evidence="3 8" id="KW-0812">Transmembrane</keyword>
<feature type="transmembrane region" description="Helical" evidence="8">
    <location>
        <begin position="107"/>
        <end position="130"/>
    </location>
</feature>
<evidence type="ECO:0000256" key="6">
    <source>
        <dbReference type="ARBA" id="ARBA00023136"/>
    </source>
</evidence>
<keyword evidence="5 8" id="KW-0406">Ion transport</keyword>
<feature type="transmembrane region" description="Helical" evidence="8">
    <location>
        <begin position="39"/>
        <end position="58"/>
    </location>
</feature>
<keyword evidence="2 8" id="KW-1003">Cell membrane</keyword>
<feature type="transmembrane region" description="Helical" evidence="8">
    <location>
        <begin position="6"/>
        <end position="27"/>
    </location>
</feature>
<feature type="transmembrane region" description="Helical" evidence="8">
    <location>
        <begin position="70"/>
        <end position="86"/>
    </location>
</feature>
<dbReference type="GO" id="GO:0005886">
    <property type="term" value="C:plasma membrane"/>
    <property type="evidence" value="ECO:0007669"/>
    <property type="project" value="UniProtKB-SubCell"/>
</dbReference>
<dbReference type="EMBL" id="JAUORK010000005">
    <property type="protein sequence ID" value="MDO6671636.1"/>
    <property type="molecule type" value="Genomic_DNA"/>
</dbReference>
<sequence>MPLLPTFLLAFSMSCDAFAAALCKGAAIRRPSLKDALRIGLIFGVIEAITPVIGWLIGRSLAVYVEQWDHWIAFALLLLLGLHMIHEGLSKDEEDEDCTTPQSLPRLMLTGLSTSIDAMAVGAGLAFAGVNIVTTALAIGTATFVMATTGVMLGGVLGKMVGKRAEIIGGLVLIGIGTTILLDHTGNLG</sequence>
<organism evidence="9 10">
    <name type="scientific">Cobetia amphilecti</name>
    <dbReference type="NCBI Taxonomy" id="1055104"/>
    <lineage>
        <taxon>Bacteria</taxon>
        <taxon>Pseudomonadati</taxon>
        <taxon>Pseudomonadota</taxon>
        <taxon>Gammaproteobacteria</taxon>
        <taxon>Oceanospirillales</taxon>
        <taxon>Halomonadaceae</taxon>
        <taxon>Cobetia</taxon>
    </lineage>
</organism>
<dbReference type="InterPro" id="IPR003810">
    <property type="entry name" value="Mntp/YtaF"/>
</dbReference>
<evidence type="ECO:0000256" key="2">
    <source>
        <dbReference type="ARBA" id="ARBA00022475"/>
    </source>
</evidence>
<reference evidence="9" key="1">
    <citation type="submission" date="2023-07" db="EMBL/GenBank/DDBJ databases">
        <title>Genome content predicts the carbon catabolic preferences of heterotrophic bacteria.</title>
        <authorList>
            <person name="Gralka M."/>
        </authorList>
    </citation>
    <scope>NUCLEOTIDE SEQUENCE</scope>
    <source>
        <strain evidence="9">C2R13</strain>
    </source>
</reference>
<dbReference type="HAMAP" id="MF_01521">
    <property type="entry name" value="MntP_pump"/>
    <property type="match status" value="1"/>
</dbReference>
<comment type="subcellular location">
    <subcellularLocation>
        <location evidence="8">Cell membrane</location>
        <topology evidence="8">Multi-pass membrane protein</topology>
    </subcellularLocation>
</comment>
<keyword evidence="4 8" id="KW-1133">Transmembrane helix</keyword>
<comment type="caution">
    <text evidence="9">The sequence shown here is derived from an EMBL/GenBank/DDBJ whole genome shotgun (WGS) entry which is preliminary data.</text>
</comment>
<protein>
    <recommendedName>
        <fullName evidence="8">Putative manganese efflux pump MntP</fullName>
    </recommendedName>
</protein>
<comment type="function">
    <text evidence="8">Probably functions as a manganese efflux pump.</text>
</comment>
<evidence type="ECO:0000256" key="7">
    <source>
        <dbReference type="ARBA" id="ARBA00023211"/>
    </source>
</evidence>